<dbReference type="Proteomes" id="UP000243207">
    <property type="component" value="Chromosome I"/>
</dbReference>
<dbReference type="RefSeq" id="WP_093396626.1">
    <property type="nucleotide sequence ID" value="NZ_LT629736.1"/>
</dbReference>
<keyword evidence="1" id="KW-0812">Transmembrane</keyword>
<protein>
    <submittedName>
        <fullName evidence="2">Dicarboxylate transport</fullName>
    </submittedName>
</protein>
<dbReference type="OrthoDB" id="9759996at2"/>
<dbReference type="STRING" id="487184.SAMN05216421_3129"/>
<evidence type="ECO:0000313" key="3">
    <source>
        <dbReference type="Proteomes" id="UP000243207"/>
    </source>
</evidence>
<dbReference type="AlphaFoldDB" id="A0A1H1YDQ8"/>
<keyword evidence="3" id="KW-1185">Reference proteome</keyword>
<accession>A0A1H1YDQ8</accession>
<evidence type="ECO:0000256" key="1">
    <source>
        <dbReference type="SAM" id="Phobius"/>
    </source>
</evidence>
<sequence length="860" mass="93773">MQRALRWILVIVLFLGLAGLFTFHWAQRALLDAGLEDVDWQGLRYSSGEFHLNRVTGVYVGGNGRLRFELKEVRLEPTWQNGPSVLLLDIRDLDLDWNAGPDRTAGEQAPVSQPIDEFLNDPTDQFDASRALPEITRIHALRLELPCQAQRCELFGDLQVRNQPEQQRVTADARLQSGGDTLDLDAALYRDGAALVLESDLRLNDTPGIELAARWQRSESGPELAGHLDVPSLPESDVLASLLQPWSDVAVLPAQVPSGLNLQTSWALRPQIEPRQWQDWLNGAVQFEAHAELQQPWSLASVGLLSGALAMRLTGDRGRWLLHQGDARLRFENPVLPALEALPAELRPDALTIQIRPHLELEIGWQQELALAVEVQVEGDLHGSLTGQARVSPGNAWHARLDDGRITMQTARLEQDGLRLRNVQAELPLQAQLDAEAVQVQFGQAANVRAALASHAELGLELSDVRIGLPGMVINAPLSEPALMEVVSQTQVAASQVQHAMLRPQGWSLQGTLRQGRDGLSWSGSVATVGGLGLDVALVWPLDRPWRAEVQLQEVFFRAANPLAATLADWPELLTLATGRLRGRFDVTGDTTLERVEGRIDGSGIGGIYDRATFEGLNLPVDVAVAHDALSVQTDGLSLTSLNPGIELGPLSARLGYNAPLAAPADGRLAVRHAEMQLLGGELSVQPTVVDLSEPRQDLVIDVSGLQLSSLFEAYPAEGLSGRGTLDGQLPISLVDGQLTVDSGSVRAREPGGVLQYRSDRLSELAQSNLGMRELAVALDDFRYSVLSSELDYGEDGVLILGLRLEGSNPDLQNGRPVHLNINLEENIPALLASLQLSGQVSDIIQKRVQERLLQQRLVQ</sequence>
<reference evidence="3" key="1">
    <citation type="submission" date="2016-10" db="EMBL/GenBank/DDBJ databases">
        <authorList>
            <person name="Varghese N."/>
            <person name="Submissions S."/>
        </authorList>
    </citation>
    <scope>NUCLEOTIDE SEQUENCE [LARGE SCALE GENOMIC DNA]</scope>
    <source>
        <strain evidence="3">NRRL B-51270</strain>
    </source>
</reference>
<dbReference type="InterPro" id="IPR021730">
    <property type="entry name" value="YdbH"/>
</dbReference>
<dbReference type="EMBL" id="LT629736">
    <property type="protein sequence ID" value="SDT19658.1"/>
    <property type="molecule type" value="Genomic_DNA"/>
</dbReference>
<name>A0A1H1YDQ8_9GAMM</name>
<gene>
    <name evidence="2" type="ORF">SAMN05216421_3129</name>
</gene>
<proteinExistence type="predicted"/>
<organism evidence="2 3">
    <name type="scientific">Halopseudomonas xinjiangensis</name>
    <dbReference type="NCBI Taxonomy" id="487184"/>
    <lineage>
        <taxon>Bacteria</taxon>
        <taxon>Pseudomonadati</taxon>
        <taxon>Pseudomonadota</taxon>
        <taxon>Gammaproteobacteria</taxon>
        <taxon>Pseudomonadales</taxon>
        <taxon>Pseudomonadaceae</taxon>
        <taxon>Halopseudomonas</taxon>
    </lineage>
</organism>
<dbReference type="Pfam" id="PF11739">
    <property type="entry name" value="YdbH-like"/>
    <property type="match status" value="1"/>
</dbReference>
<feature type="transmembrane region" description="Helical" evidence="1">
    <location>
        <begin position="7"/>
        <end position="26"/>
    </location>
</feature>
<keyword evidence="1" id="KW-1133">Transmembrane helix</keyword>
<evidence type="ECO:0000313" key="2">
    <source>
        <dbReference type="EMBL" id="SDT19658.1"/>
    </source>
</evidence>
<keyword evidence="1" id="KW-0472">Membrane</keyword>